<evidence type="ECO:0000256" key="6">
    <source>
        <dbReference type="RuleBase" id="RU361140"/>
    </source>
</evidence>
<comment type="catalytic activity">
    <reaction evidence="1 6">
        <text>a beta-lactam + H2O = a substituted beta-amino acid</text>
        <dbReference type="Rhea" id="RHEA:20401"/>
        <dbReference type="ChEBI" id="CHEBI:15377"/>
        <dbReference type="ChEBI" id="CHEBI:35627"/>
        <dbReference type="ChEBI" id="CHEBI:140347"/>
        <dbReference type="EC" id="3.5.2.6"/>
    </reaction>
</comment>
<gene>
    <name evidence="9" type="ORF">GCM10010862_22440</name>
</gene>
<dbReference type="PANTHER" id="PTHR46825">
    <property type="entry name" value="D-ALANYL-D-ALANINE-CARBOXYPEPTIDASE/ENDOPEPTIDASE AMPH"/>
    <property type="match status" value="1"/>
</dbReference>
<proteinExistence type="inferred from homology"/>
<dbReference type="Proteomes" id="UP001156691">
    <property type="component" value="Unassembled WGS sequence"/>
</dbReference>
<dbReference type="EC" id="3.5.2.6" evidence="3 6"/>
<evidence type="ECO:0000256" key="7">
    <source>
        <dbReference type="SAM" id="SignalP"/>
    </source>
</evidence>
<keyword evidence="4 6" id="KW-0378">Hydrolase</keyword>
<dbReference type="InterPro" id="IPR001466">
    <property type="entry name" value="Beta-lactam-related"/>
</dbReference>
<sequence length="390" mass="40913">MRTLAGLVLPFALAAVSVGSATVPASAADGPAAIAAAVDNAFRPLLDEHDVPGIAVAVTVGGEEYFFSYGVADRDSGAKVTEHTLFEIGSVSKTFTATLATYAQALGRISLKDSPGVYMPELSGSAIDAASLVNLGTYTAGGLPLQFPDTVTSEGMPAYFRQWQPTADPGHERRYSNPSIGLFGYVTSLAMDGDFADIVEGELFAGLGLAETHIRVPQSAMEAYAWGYNKAGVPVRVNPGVLDAQAYGVKSTAADMIRFVKANIDPSGLEPPLRRAVEGTHVGYFEVGQMVQGLGWEQYPYPVTLDRLLAGNSITMAMEPNAAQELSPPQAPTGPTLFNKTGSTNGFGAYVAFVPAQQIGIVMLANRNFPIPARITAAHAVLEQIASEAP</sequence>
<evidence type="ECO:0000313" key="9">
    <source>
        <dbReference type="EMBL" id="GLQ54985.1"/>
    </source>
</evidence>
<evidence type="ECO:0000256" key="4">
    <source>
        <dbReference type="ARBA" id="ARBA00022801"/>
    </source>
</evidence>
<evidence type="ECO:0000256" key="2">
    <source>
        <dbReference type="ARBA" id="ARBA00007840"/>
    </source>
</evidence>
<evidence type="ECO:0000256" key="1">
    <source>
        <dbReference type="ARBA" id="ARBA00001526"/>
    </source>
</evidence>
<feature type="chain" id="PRO_5047519318" description="Beta-lactamase" evidence="7">
    <location>
        <begin position="28"/>
        <end position="390"/>
    </location>
</feature>
<dbReference type="RefSeq" id="WP_284340427.1">
    <property type="nucleotide sequence ID" value="NZ_BSNS01000011.1"/>
</dbReference>
<dbReference type="SUPFAM" id="SSF56601">
    <property type="entry name" value="beta-lactamase/transpeptidase-like"/>
    <property type="match status" value="1"/>
</dbReference>
<dbReference type="Pfam" id="PF00144">
    <property type="entry name" value="Beta-lactamase"/>
    <property type="match status" value="1"/>
</dbReference>
<dbReference type="InterPro" id="IPR001586">
    <property type="entry name" value="Beta-lactam_class-C_AS"/>
</dbReference>
<dbReference type="InterPro" id="IPR050491">
    <property type="entry name" value="AmpC-like"/>
</dbReference>
<comment type="similarity">
    <text evidence="2 6">Belongs to the class-C beta-lactamase family.</text>
</comment>
<reference evidence="10" key="1">
    <citation type="journal article" date="2019" name="Int. J. Syst. Evol. Microbiol.">
        <title>The Global Catalogue of Microorganisms (GCM) 10K type strain sequencing project: providing services to taxonomists for standard genome sequencing and annotation.</title>
        <authorList>
            <consortium name="The Broad Institute Genomics Platform"/>
            <consortium name="The Broad Institute Genome Sequencing Center for Infectious Disease"/>
            <person name="Wu L."/>
            <person name="Ma J."/>
        </authorList>
    </citation>
    <scope>NUCLEOTIDE SEQUENCE [LARGE SCALE GENOMIC DNA]</scope>
    <source>
        <strain evidence="10">NBRC 112416</strain>
    </source>
</reference>
<dbReference type="InterPro" id="IPR058136">
    <property type="entry name" value="AmpC"/>
</dbReference>
<accession>A0ABQ5W5T4</accession>
<protein>
    <recommendedName>
        <fullName evidence="3 6">Beta-lactamase</fullName>
        <ecNumber evidence="3 6">3.5.2.6</ecNumber>
    </recommendedName>
</protein>
<dbReference type="PROSITE" id="PS00336">
    <property type="entry name" value="BETA_LACTAMASE_C"/>
    <property type="match status" value="1"/>
</dbReference>
<dbReference type="InterPro" id="IPR012338">
    <property type="entry name" value="Beta-lactam/transpept-like"/>
</dbReference>
<evidence type="ECO:0000259" key="8">
    <source>
        <dbReference type="Pfam" id="PF00144"/>
    </source>
</evidence>
<dbReference type="EMBL" id="BSNS01000011">
    <property type="protein sequence ID" value="GLQ54985.1"/>
    <property type="molecule type" value="Genomic_DNA"/>
</dbReference>
<dbReference type="NCBIfam" id="NF033085">
    <property type="entry name" value="bla_class_C"/>
    <property type="match status" value="1"/>
</dbReference>
<evidence type="ECO:0000313" key="10">
    <source>
        <dbReference type="Proteomes" id="UP001156691"/>
    </source>
</evidence>
<evidence type="ECO:0000256" key="5">
    <source>
        <dbReference type="ARBA" id="ARBA00023251"/>
    </source>
</evidence>
<feature type="signal peptide" evidence="7">
    <location>
        <begin position="1"/>
        <end position="27"/>
    </location>
</feature>
<organism evidence="9 10">
    <name type="scientific">Devosia nitrariae</name>
    <dbReference type="NCBI Taxonomy" id="2071872"/>
    <lineage>
        <taxon>Bacteria</taxon>
        <taxon>Pseudomonadati</taxon>
        <taxon>Pseudomonadota</taxon>
        <taxon>Alphaproteobacteria</taxon>
        <taxon>Hyphomicrobiales</taxon>
        <taxon>Devosiaceae</taxon>
        <taxon>Devosia</taxon>
    </lineage>
</organism>
<comment type="caution">
    <text evidence="9">The sequence shown here is derived from an EMBL/GenBank/DDBJ whole genome shotgun (WGS) entry which is preliminary data.</text>
</comment>
<keyword evidence="10" id="KW-1185">Reference proteome</keyword>
<name>A0ABQ5W5T4_9HYPH</name>
<evidence type="ECO:0000256" key="3">
    <source>
        <dbReference type="ARBA" id="ARBA00012865"/>
    </source>
</evidence>
<feature type="domain" description="Beta-lactamase-related" evidence="8">
    <location>
        <begin position="38"/>
        <end position="384"/>
    </location>
</feature>
<keyword evidence="7" id="KW-0732">Signal</keyword>
<dbReference type="PANTHER" id="PTHR46825:SF8">
    <property type="entry name" value="BETA-LACTAMASE-RELATED"/>
    <property type="match status" value="1"/>
</dbReference>
<keyword evidence="5 6" id="KW-0046">Antibiotic resistance</keyword>
<dbReference type="Gene3D" id="3.40.710.10">
    <property type="entry name" value="DD-peptidase/beta-lactamase superfamily"/>
    <property type="match status" value="1"/>
</dbReference>